<gene>
    <name evidence="1" type="ORF">LLUT_LOCUS16536</name>
</gene>
<sequence length="85" mass="10198">MADKEQHNAVMKIYTKSETRAKNNFHNHKVHATVIPAPRKSVKRMMFEEMLQFLTRLFTNSQGNYSNMHTKRFLRKTKHIYPFNT</sequence>
<dbReference type="Proteomes" id="UP001497480">
    <property type="component" value="Unassembled WGS sequence"/>
</dbReference>
<reference evidence="1 2" key="1">
    <citation type="submission" date="2024-03" db="EMBL/GenBank/DDBJ databases">
        <authorList>
            <person name="Martinez-Hernandez J."/>
        </authorList>
    </citation>
    <scope>NUCLEOTIDE SEQUENCE [LARGE SCALE GENOMIC DNA]</scope>
</reference>
<comment type="caution">
    <text evidence="1">The sequence shown here is derived from an EMBL/GenBank/DDBJ whole genome shotgun (WGS) entry which is preliminary data.</text>
</comment>
<evidence type="ECO:0000313" key="2">
    <source>
        <dbReference type="Proteomes" id="UP001497480"/>
    </source>
</evidence>
<protein>
    <submittedName>
        <fullName evidence="1">Uncharacterized protein</fullName>
    </submittedName>
</protein>
<evidence type="ECO:0000313" key="1">
    <source>
        <dbReference type="EMBL" id="CAL0315476.1"/>
    </source>
</evidence>
<name>A0AAV1X3C5_LUPLU</name>
<accession>A0AAV1X3C5</accession>
<keyword evidence="2" id="KW-1185">Reference proteome</keyword>
<proteinExistence type="predicted"/>
<dbReference type="EMBL" id="CAXHTB010000011">
    <property type="protein sequence ID" value="CAL0315476.1"/>
    <property type="molecule type" value="Genomic_DNA"/>
</dbReference>
<dbReference type="AlphaFoldDB" id="A0AAV1X3C5"/>
<organism evidence="1 2">
    <name type="scientific">Lupinus luteus</name>
    <name type="common">European yellow lupine</name>
    <dbReference type="NCBI Taxonomy" id="3873"/>
    <lineage>
        <taxon>Eukaryota</taxon>
        <taxon>Viridiplantae</taxon>
        <taxon>Streptophyta</taxon>
        <taxon>Embryophyta</taxon>
        <taxon>Tracheophyta</taxon>
        <taxon>Spermatophyta</taxon>
        <taxon>Magnoliopsida</taxon>
        <taxon>eudicotyledons</taxon>
        <taxon>Gunneridae</taxon>
        <taxon>Pentapetalae</taxon>
        <taxon>rosids</taxon>
        <taxon>fabids</taxon>
        <taxon>Fabales</taxon>
        <taxon>Fabaceae</taxon>
        <taxon>Papilionoideae</taxon>
        <taxon>50 kb inversion clade</taxon>
        <taxon>genistoids sensu lato</taxon>
        <taxon>core genistoids</taxon>
        <taxon>Genisteae</taxon>
        <taxon>Lupinus</taxon>
    </lineage>
</organism>